<name>A0A226EF04_FOLCA</name>
<proteinExistence type="predicted"/>
<comment type="caution">
    <text evidence="1">The sequence shown here is derived from an EMBL/GenBank/DDBJ whole genome shotgun (WGS) entry which is preliminary data.</text>
</comment>
<keyword evidence="2" id="KW-1185">Reference proteome</keyword>
<accession>A0A226EF04</accession>
<reference evidence="1 2" key="1">
    <citation type="submission" date="2015-12" db="EMBL/GenBank/DDBJ databases">
        <title>The genome of Folsomia candida.</title>
        <authorList>
            <person name="Faddeeva A."/>
            <person name="Derks M.F."/>
            <person name="Anvar Y."/>
            <person name="Smit S."/>
            <person name="Van Straalen N."/>
            <person name="Roelofs D."/>
        </authorList>
    </citation>
    <scope>NUCLEOTIDE SEQUENCE [LARGE SCALE GENOMIC DNA]</scope>
    <source>
        <strain evidence="1 2">VU population</strain>
        <tissue evidence="1">Whole body</tissue>
    </source>
</reference>
<dbReference type="Proteomes" id="UP000198287">
    <property type="component" value="Unassembled WGS sequence"/>
</dbReference>
<dbReference type="InterPro" id="IPR042266">
    <property type="entry name" value="PPPDE_sf"/>
</dbReference>
<evidence type="ECO:0000313" key="1">
    <source>
        <dbReference type="EMBL" id="OXA55657.1"/>
    </source>
</evidence>
<organism evidence="1 2">
    <name type="scientific">Folsomia candida</name>
    <name type="common">Springtail</name>
    <dbReference type="NCBI Taxonomy" id="158441"/>
    <lineage>
        <taxon>Eukaryota</taxon>
        <taxon>Metazoa</taxon>
        <taxon>Ecdysozoa</taxon>
        <taxon>Arthropoda</taxon>
        <taxon>Hexapoda</taxon>
        <taxon>Collembola</taxon>
        <taxon>Entomobryomorpha</taxon>
        <taxon>Isotomoidea</taxon>
        <taxon>Isotomidae</taxon>
        <taxon>Proisotominae</taxon>
        <taxon>Folsomia</taxon>
    </lineage>
</organism>
<dbReference type="EMBL" id="LNIX01000004">
    <property type="protein sequence ID" value="OXA55657.1"/>
    <property type="molecule type" value="Genomic_DNA"/>
</dbReference>
<sequence>MIDPGYMDSMPNILYHAGIRIVNDADIVYEYTEGGIEAKTMGQEIIDKGYHLLENYSYTVSQEIVNNYIEWMTSPNVQAKYSRETYDKALNNCIHFLKDSCPILRMQFPDCLQEFLDWLGKHPKLVRFTGVRSGGSVSSSSSAAEAK</sequence>
<evidence type="ECO:0000313" key="2">
    <source>
        <dbReference type="Proteomes" id="UP000198287"/>
    </source>
</evidence>
<dbReference type="Gene3D" id="3.90.1720.30">
    <property type="entry name" value="PPPDE domains"/>
    <property type="match status" value="1"/>
</dbReference>
<protein>
    <submittedName>
        <fullName evidence="1">Uncharacterized protein</fullName>
    </submittedName>
</protein>
<gene>
    <name evidence="1" type="ORF">Fcan01_08700</name>
</gene>
<dbReference type="AlphaFoldDB" id="A0A226EF04"/>